<dbReference type="Pfam" id="PF14478">
    <property type="entry name" value="DUF4430"/>
    <property type="match status" value="1"/>
</dbReference>
<organism evidence="3 4">
    <name type="scientific">Candidatus Daviesbacteria bacterium RIFCSPHIGHO2_02_FULL_43_12</name>
    <dbReference type="NCBI Taxonomy" id="1797776"/>
    <lineage>
        <taxon>Bacteria</taxon>
        <taxon>Candidatus Daviesiibacteriota</taxon>
    </lineage>
</organism>
<evidence type="ECO:0000313" key="4">
    <source>
        <dbReference type="Proteomes" id="UP000177328"/>
    </source>
</evidence>
<sequence>MKKPKIIFIFVLAVVLLVAAVSNLATPTPVKNSPVKNLVEYPCQPGKTAFDLLEESASVDAKDSSFGKMVTGINGVSQDNGKYWLYLVDNKEATIGAQAYNCIGNEQIKWELK</sequence>
<dbReference type="AlphaFoldDB" id="A0A1F5KJX3"/>
<keyword evidence="1" id="KW-0732">Signal</keyword>
<feature type="signal peptide" evidence="1">
    <location>
        <begin position="1"/>
        <end position="25"/>
    </location>
</feature>
<gene>
    <name evidence="3" type="ORF">A3D25_01770</name>
</gene>
<comment type="caution">
    <text evidence="3">The sequence shown here is derived from an EMBL/GenBank/DDBJ whole genome shotgun (WGS) entry which is preliminary data.</text>
</comment>
<dbReference type="Proteomes" id="UP000177328">
    <property type="component" value="Unassembled WGS sequence"/>
</dbReference>
<name>A0A1F5KJX3_9BACT</name>
<evidence type="ECO:0000256" key="1">
    <source>
        <dbReference type="SAM" id="SignalP"/>
    </source>
</evidence>
<accession>A0A1F5KJX3</accession>
<protein>
    <recommendedName>
        <fullName evidence="2">Transcobalamin-like C-terminal domain-containing protein</fullName>
    </recommendedName>
</protein>
<feature type="chain" id="PRO_5009519115" description="Transcobalamin-like C-terminal domain-containing protein" evidence="1">
    <location>
        <begin position="26"/>
        <end position="113"/>
    </location>
</feature>
<dbReference type="InterPro" id="IPR027954">
    <property type="entry name" value="Transcobalamin-like_C"/>
</dbReference>
<dbReference type="Gene3D" id="2.170.130.30">
    <property type="match status" value="1"/>
</dbReference>
<evidence type="ECO:0000313" key="3">
    <source>
        <dbReference type="EMBL" id="OGE41237.1"/>
    </source>
</evidence>
<feature type="domain" description="Transcobalamin-like C-terminal" evidence="2">
    <location>
        <begin position="46"/>
        <end position="113"/>
    </location>
</feature>
<proteinExistence type="predicted"/>
<evidence type="ECO:0000259" key="2">
    <source>
        <dbReference type="Pfam" id="PF14478"/>
    </source>
</evidence>
<dbReference type="EMBL" id="MFDD01000002">
    <property type="protein sequence ID" value="OGE41237.1"/>
    <property type="molecule type" value="Genomic_DNA"/>
</dbReference>
<reference evidence="3 4" key="1">
    <citation type="journal article" date="2016" name="Nat. Commun.">
        <title>Thousands of microbial genomes shed light on interconnected biogeochemical processes in an aquifer system.</title>
        <authorList>
            <person name="Anantharaman K."/>
            <person name="Brown C.T."/>
            <person name="Hug L.A."/>
            <person name="Sharon I."/>
            <person name="Castelle C.J."/>
            <person name="Probst A.J."/>
            <person name="Thomas B.C."/>
            <person name="Singh A."/>
            <person name="Wilkins M.J."/>
            <person name="Karaoz U."/>
            <person name="Brodie E.L."/>
            <person name="Williams K.H."/>
            <person name="Hubbard S.S."/>
            <person name="Banfield J.F."/>
        </authorList>
    </citation>
    <scope>NUCLEOTIDE SEQUENCE [LARGE SCALE GENOMIC DNA]</scope>
</reference>